<gene>
    <name evidence="1" type="ORF">BDR25DRAFT_361199</name>
</gene>
<organism evidence="1 2">
    <name type="scientific">Lindgomyces ingoldianus</name>
    <dbReference type="NCBI Taxonomy" id="673940"/>
    <lineage>
        <taxon>Eukaryota</taxon>
        <taxon>Fungi</taxon>
        <taxon>Dikarya</taxon>
        <taxon>Ascomycota</taxon>
        <taxon>Pezizomycotina</taxon>
        <taxon>Dothideomycetes</taxon>
        <taxon>Pleosporomycetidae</taxon>
        <taxon>Pleosporales</taxon>
        <taxon>Lindgomycetaceae</taxon>
        <taxon>Lindgomyces</taxon>
    </lineage>
</organism>
<evidence type="ECO:0000313" key="1">
    <source>
        <dbReference type="EMBL" id="KAF2464979.1"/>
    </source>
</evidence>
<evidence type="ECO:0000313" key="2">
    <source>
        <dbReference type="Proteomes" id="UP000799755"/>
    </source>
</evidence>
<protein>
    <submittedName>
        <fullName evidence="1">Uncharacterized protein</fullName>
    </submittedName>
</protein>
<reference evidence="1" key="1">
    <citation type="journal article" date="2020" name="Stud. Mycol.">
        <title>101 Dothideomycetes genomes: a test case for predicting lifestyles and emergence of pathogens.</title>
        <authorList>
            <person name="Haridas S."/>
            <person name="Albert R."/>
            <person name="Binder M."/>
            <person name="Bloem J."/>
            <person name="Labutti K."/>
            <person name="Salamov A."/>
            <person name="Andreopoulos B."/>
            <person name="Baker S."/>
            <person name="Barry K."/>
            <person name="Bills G."/>
            <person name="Bluhm B."/>
            <person name="Cannon C."/>
            <person name="Castanera R."/>
            <person name="Culley D."/>
            <person name="Daum C."/>
            <person name="Ezra D."/>
            <person name="Gonzalez J."/>
            <person name="Henrissat B."/>
            <person name="Kuo A."/>
            <person name="Liang C."/>
            <person name="Lipzen A."/>
            <person name="Lutzoni F."/>
            <person name="Magnuson J."/>
            <person name="Mondo S."/>
            <person name="Nolan M."/>
            <person name="Ohm R."/>
            <person name="Pangilinan J."/>
            <person name="Park H.-J."/>
            <person name="Ramirez L."/>
            <person name="Alfaro M."/>
            <person name="Sun H."/>
            <person name="Tritt A."/>
            <person name="Yoshinaga Y."/>
            <person name="Zwiers L.-H."/>
            <person name="Turgeon B."/>
            <person name="Goodwin S."/>
            <person name="Spatafora J."/>
            <person name="Crous P."/>
            <person name="Grigoriev I."/>
        </authorList>
    </citation>
    <scope>NUCLEOTIDE SEQUENCE</scope>
    <source>
        <strain evidence="1">ATCC 200398</strain>
    </source>
</reference>
<accession>A0ACB6QDI7</accession>
<name>A0ACB6QDI7_9PLEO</name>
<keyword evidence="2" id="KW-1185">Reference proteome</keyword>
<comment type="caution">
    <text evidence="1">The sequence shown here is derived from an EMBL/GenBank/DDBJ whole genome shotgun (WGS) entry which is preliminary data.</text>
</comment>
<proteinExistence type="predicted"/>
<sequence>MRNQENMEYTFSSHKQGGVMGGYRSCNGLLTGWHAGRTKGRVSKRNEFSNDHQNPKITNTKAEYQVATVRFDGRMVADESAIYCGSIVAFEIVSTCPLEWKSGTSLDSEDTDVEPHILQWAPEESTALIGAVTSGDTLALTISSGILSVSFASRTHRDRISVEWISLGGYKFKTTEWRVNGVLEKDTVVFKVAELFGQSPRHKVKEVILDNIIIKMQESGEVDLNVSESSDDAEPSCHSYLKAETERVIRF</sequence>
<dbReference type="Proteomes" id="UP000799755">
    <property type="component" value="Unassembled WGS sequence"/>
</dbReference>
<dbReference type="EMBL" id="MU003533">
    <property type="protein sequence ID" value="KAF2464979.1"/>
    <property type="molecule type" value="Genomic_DNA"/>
</dbReference>